<proteinExistence type="predicted"/>
<dbReference type="PANTHER" id="PTHR24198:SF165">
    <property type="entry name" value="ANKYRIN REPEAT-CONTAINING PROTEIN-RELATED"/>
    <property type="match status" value="1"/>
</dbReference>
<feature type="region of interest" description="Disordered" evidence="3">
    <location>
        <begin position="30"/>
        <end position="55"/>
    </location>
</feature>
<dbReference type="OrthoDB" id="10254686at2759"/>
<evidence type="ECO:0000256" key="2">
    <source>
        <dbReference type="ARBA" id="ARBA00023043"/>
    </source>
</evidence>
<dbReference type="EMBL" id="OB660162">
    <property type="protein sequence ID" value="CAD7223171.1"/>
    <property type="molecule type" value="Genomic_DNA"/>
</dbReference>
<dbReference type="PROSITE" id="PS50297">
    <property type="entry name" value="ANK_REP_REGION"/>
    <property type="match status" value="1"/>
</dbReference>
<feature type="region of interest" description="Disordered" evidence="3">
    <location>
        <begin position="73"/>
        <end position="95"/>
    </location>
</feature>
<organism evidence="4">
    <name type="scientific">Cyprideis torosa</name>
    <dbReference type="NCBI Taxonomy" id="163714"/>
    <lineage>
        <taxon>Eukaryota</taxon>
        <taxon>Metazoa</taxon>
        <taxon>Ecdysozoa</taxon>
        <taxon>Arthropoda</taxon>
        <taxon>Crustacea</taxon>
        <taxon>Oligostraca</taxon>
        <taxon>Ostracoda</taxon>
        <taxon>Podocopa</taxon>
        <taxon>Podocopida</taxon>
        <taxon>Cytherocopina</taxon>
        <taxon>Cytheroidea</taxon>
        <taxon>Cytherideidae</taxon>
        <taxon>Cyprideis</taxon>
    </lineage>
</organism>
<keyword evidence="1" id="KW-0677">Repeat</keyword>
<dbReference type="SMART" id="SM00248">
    <property type="entry name" value="ANK"/>
    <property type="match status" value="6"/>
</dbReference>
<gene>
    <name evidence="4" type="ORF">CTOB1V02_LOCUS1165</name>
</gene>
<evidence type="ECO:0000256" key="1">
    <source>
        <dbReference type="ARBA" id="ARBA00022737"/>
    </source>
</evidence>
<dbReference type="SUPFAM" id="SSF48403">
    <property type="entry name" value="Ankyrin repeat"/>
    <property type="match status" value="1"/>
</dbReference>
<name>A0A7R8W6J6_9CRUS</name>
<feature type="compositionally biased region" description="Polar residues" evidence="3">
    <location>
        <begin position="77"/>
        <end position="91"/>
    </location>
</feature>
<reference evidence="4" key="1">
    <citation type="submission" date="2020-11" db="EMBL/GenBank/DDBJ databases">
        <authorList>
            <person name="Tran Van P."/>
        </authorList>
    </citation>
    <scope>NUCLEOTIDE SEQUENCE</scope>
</reference>
<keyword evidence="2" id="KW-0040">ANK repeat</keyword>
<dbReference type="InterPro" id="IPR036770">
    <property type="entry name" value="Ankyrin_rpt-contain_sf"/>
</dbReference>
<dbReference type="PANTHER" id="PTHR24198">
    <property type="entry name" value="ANKYRIN REPEAT AND PROTEIN KINASE DOMAIN-CONTAINING PROTEIN"/>
    <property type="match status" value="1"/>
</dbReference>
<dbReference type="Gene3D" id="1.25.40.20">
    <property type="entry name" value="Ankyrin repeat-containing domain"/>
    <property type="match status" value="1"/>
</dbReference>
<accession>A0A7R8W6J6</accession>
<dbReference type="AlphaFoldDB" id="A0A7R8W6J6"/>
<protein>
    <submittedName>
        <fullName evidence="4">Uncharacterized protein</fullName>
    </submittedName>
</protein>
<sequence>MMQSASDIQNPPPPALTWTTATVYSPVLVLEPSRPSPPTPTSARPIRILPKPPPVTSASCTVGSSGYATPVSKIPVTENSTPSTGPASGSKYQPLAARLTPNGSRARDRFLLSKLDKKRNDKACLLISQKTQEQLLSCFHRNESLLVDYIQGRHLELLFCLVERFRRNLGIQQFHYILNTMNIRGESPLSAAIRLGDQDLLAYLLECGANPLTRISHDSDTALHLMAREAGNLPMIQTLLQWTPPVRIQQLMNAFNGRGLSPLHVAIESWTASNNTEKTIQLLLEKGGAVKTSNGASVFHLASQKDTSDVFRLILGIHPHAVEDLNSQDRVGNTALHAIAKNAILPDQEKVRMLVMLIGKYRGNGSIRNSQGRLCKDYLSHFAKSLFRQGEYGQIL</sequence>
<evidence type="ECO:0000256" key="3">
    <source>
        <dbReference type="SAM" id="MobiDB-lite"/>
    </source>
</evidence>
<dbReference type="Pfam" id="PF00023">
    <property type="entry name" value="Ank"/>
    <property type="match status" value="1"/>
</dbReference>
<evidence type="ECO:0000313" key="4">
    <source>
        <dbReference type="EMBL" id="CAD7223171.1"/>
    </source>
</evidence>
<dbReference type="InterPro" id="IPR002110">
    <property type="entry name" value="Ankyrin_rpt"/>
</dbReference>
<dbReference type="PROSITE" id="PS50088">
    <property type="entry name" value="ANK_REPEAT"/>
    <property type="match status" value="2"/>
</dbReference>